<evidence type="ECO:0000313" key="9">
    <source>
        <dbReference type="EMBL" id="CAH1396435.1"/>
    </source>
</evidence>
<dbReference type="OrthoDB" id="6604268at2759"/>
<dbReference type="PANTHER" id="PTHR21143">
    <property type="entry name" value="INVERTEBRATE GUSTATORY RECEPTOR"/>
    <property type="match status" value="1"/>
</dbReference>
<comment type="function">
    <text evidence="8">Gustatory receptor which mediates acceptance or avoidance behavior, depending on its substrates.</text>
</comment>
<comment type="subcellular location">
    <subcellularLocation>
        <location evidence="1 8">Cell membrane</location>
        <topology evidence="1 8">Multi-pass membrane protein</topology>
    </subcellularLocation>
</comment>
<dbReference type="AlphaFoldDB" id="A0A9P0H6L1"/>
<evidence type="ECO:0000256" key="4">
    <source>
        <dbReference type="ARBA" id="ARBA00022989"/>
    </source>
</evidence>
<feature type="transmembrane region" description="Helical" evidence="8">
    <location>
        <begin position="83"/>
        <end position="106"/>
    </location>
</feature>
<comment type="similarity">
    <text evidence="8">Belongs to the insect chemoreceptor superfamily. Gustatory receptor (GR) family.</text>
</comment>
<keyword evidence="4 8" id="KW-1133">Transmembrane helix</keyword>
<dbReference type="GO" id="GO:0008049">
    <property type="term" value="P:male courtship behavior"/>
    <property type="evidence" value="ECO:0007669"/>
    <property type="project" value="TreeGrafter"/>
</dbReference>
<protein>
    <recommendedName>
        <fullName evidence="8">Gustatory receptor</fullName>
    </recommendedName>
</protein>
<dbReference type="GO" id="GO:0030425">
    <property type="term" value="C:dendrite"/>
    <property type="evidence" value="ECO:0007669"/>
    <property type="project" value="TreeGrafter"/>
</dbReference>
<keyword evidence="6 8" id="KW-0675">Receptor</keyword>
<dbReference type="PANTHER" id="PTHR21143:SF133">
    <property type="entry name" value="GUSTATORY AND PHEROMONE RECEPTOR 32A-RELATED"/>
    <property type="match status" value="1"/>
</dbReference>
<dbReference type="GO" id="GO:0007635">
    <property type="term" value="P:chemosensory behavior"/>
    <property type="evidence" value="ECO:0007669"/>
    <property type="project" value="TreeGrafter"/>
</dbReference>
<dbReference type="Proteomes" id="UP001152798">
    <property type="component" value="Chromosome 3"/>
</dbReference>
<evidence type="ECO:0000313" key="10">
    <source>
        <dbReference type="Proteomes" id="UP001152798"/>
    </source>
</evidence>
<feature type="transmembrane region" description="Helical" evidence="8">
    <location>
        <begin position="235"/>
        <end position="259"/>
    </location>
</feature>
<dbReference type="Pfam" id="PF08395">
    <property type="entry name" value="7tm_7"/>
    <property type="match status" value="1"/>
</dbReference>
<comment type="caution">
    <text evidence="8">Lacks conserved residue(s) required for the propagation of feature annotation.</text>
</comment>
<evidence type="ECO:0000256" key="5">
    <source>
        <dbReference type="ARBA" id="ARBA00023136"/>
    </source>
</evidence>
<keyword evidence="5 8" id="KW-0472">Membrane</keyword>
<sequence>MSTTSRSSIFQKLSISYEKCTELIFSISAVFGISPIFFVNGKPRKSYFIAIYSIFFISIYIYVNISYVFSVRIDYAVPFHRNVFLVSYLLSLLQPVVYFCTNFLSFQRLSNIRQCLRTVDSSLQSFGISEDAHHGLLNGKLYLLLLLSKCSLLFIPKTAGETKIFLLLNVIYLLGCGQCTALGEELGSRLRRILHCLRSMGEQPDQTIGRAERLSLLCKAHHQLCSAIEEFSCCYGFQMLNIVVIQFLSLTITIFSYVWARLSFLKLCMGVLLHSSIPFFTIAIDCWTNVSEMSKEFNVLLYQIMIKDKSKALLDSEKLQLHIAVKREVVLTACGLFNLDYTLLYSMVAAVSTYTVVMFQFA</sequence>
<accession>A0A9P0H6L1</accession>
<keyword evidence="2 8" id="KW-1003">Cell membrane</keyword>
<dbReference type="EMBL" id="OV725079">
    <property type="protein sequence ID" value="CAH1396435.1"/>
    <property type="molecule type" value="Genomic_DNA"/>
</dbReference>
<gene>
    <name evidence="9" type="ORF">NEZAVI_LOCUS6507</name>
</gene>
<reference evidence="9" key="1">
    <citation type="submission" date="2022-01" db="EMBL/GenBank/DDBJ databases">
        <authorList>
            <person name="King R."/>
        </authorList>
    </citation>
    <scope>NUCLEOTIDE SEQUENCE</scope>
</reference>
<dbReference type="GO" id="GO:0007165">
    <property type="term" value="P:signal transduction"/>
    <property type="evidence" value="ECO:0007669"/>
    <property type="project" value="UniProtKB-KW"/>
</dbReference>
<dbReference type="GO" id="GO:0050909">
    <property type="term" value="P:sensory perception of taste"/>
    <property type="evidence" value="ECO:0007669"/>
    <property type="project" value="InterPro"/>
</dbReference>
<evidence type="ECO:0000256" key="7">
    <source>
        <dbReference type="ARBA" id="ARBA00023224"/>
    </source>
</evidence>
<dbReference type="GO" id="GO:0043025">
    <property type="term" value="C:neuronal cell body"/>
    <property type="evidence" value="ECO:0007669"/>
    <property type="project" value="TreeGrafter"/>
</dbReference>
<dbReference type="GO" id="GO:0030424">
    <property type="term" value="C:axon"/>
    <property type="evidence" value="ECO:0007669"/>
    <property type="project" value="TreeGrafter"/>
</dbReference>
<evidence type="ECO:0000256" key="1">
    <source>
        <dbReference type="ARBA" id="ARBA00004651"/>
    </source>
</evidence>
<evidence type="ECO:0000256" key="2">
    <source>
        <dbReference type="ARBA" id="ARBA00022475"/>
    </source>
</evidence>
<dbReference type="GO" id="GO:0005886">
    <property type="term" value="C:plasma membrane"/>
    <property type="evidence" value="ECO:0007669"/>
    <property type="project" value="UniProtKB-SubCell"/>
</dbReference>
<evidence type="ECO:0000256" key="3">
    <source>
        <dbReference type="ARBA" id="ARBA00022692"/>
    </source>
</evidence>
<proteinExistence type="inferred from homology"/>
<organism evidence="9 10">
    <name type="scientific">Nezara viridula</name>
    <name type="common">Southern green stink bug</name>
    <name type="synonym">Cimex viridulus</name>
    <dbReference type="NCBI Taxonomy" id="85310"/>
    <lineage>
        <taxon>Eukaryota</taxon>
        <taxon>Metazoa</taxon>
        <taxon>Ecdysozoa</taxon>
        <taxon>Arthropoda</taxon>
        <taxon>Hexapoda</taxon>
        <taxon>Insecta</taxon>
        <taxon>Pterygota</taxon>
        <taxon>Neoptera</taxon>
        <taxon>Paraneoptera</taxon>
        <taxon>Hemiptera</taxon>
        <taxon>Heteroptera</taxon>
        <taxon>Panheteroptera</taxon>
        <taxon>Pentatomomorpha</taxon>
        <taxon>Pentatomoidea</taxon>
        <taxon>Pentatomidae</taxon>
        <taxon>Pentatominae</taxon>
        <taxon>Nezara</taxon>
    </lineage>
</organism>
<evidence type="ECO:0000256" key="6">
    <source>
        <dbReference type="ARBA" id="ARBA00023170"/>
    </source>
</evidence>
<feature type="transmembrane region" description="Helical" evidence="8">
    <location>
        <begin position="21"/>
        <end position="41"/>
    </location>
</feature>
<feature type="transmembrane region" description="Helical" evidence="8">
    <location>
        <begin position="47"/>
        <end position="71"/>
    </location>
</feature>
<dbReference type="InterPro" id="IPR013604">
    <property type="entry name" value="7TM_chemorcpt"/>
</dbReference>
<keyword evidence="7 8" id="KW-0807">Transducer</keyword>
<evidence type="ECO:0000256" key="8">
    <source>
        <dbReference type="RuleBase" id="RU363108"/>
    </source>
</evidence>
<keyword evidence="3 8" id="KW-0812">Transmembrane</keyword>
<keyword evidence="10" id="KW-1185">Reference proteome</keyword>
<name>A0A9P0H6L1_NEZVI</name>